<evidence type="ECO:0000256" key="5">
    <source>
        <dbReference type="SAM" id="MobiDB-lite"/>
    </source>
</evidence>
<comment type="similarity">
    <text evidence="2 4">Belongs to the AB hydrolase superfamily. Lipase family.</text>
</comment>
<dbReference type="FunCoup" id="A0A6P9ADH9">
    <property type="interactions" value="32"/>
</dbReference>
<dbReference type="Pfam" id="PF00151">
    <property type="entry name" value="Lipase"/>
    <property type="match status" value="1"/>
</dbReference>
<evidence type="ECO:0000259" key="7">
    <source>
        <dbReference type="Pfam" id="PF00151"/>
    </source>
</evidence>
<dbReference type="InParanoid" id="A0A6P9ADH9"/>
<feature type="compositionally biased region" description="Basic and acidic residues" evidence="5">
    <location>
        <begin position="334"/>
        <end position="343"/>
    </location>
</feature>
<dbReference type="GO" id="GO:0005615">
    <property type="term" value="C:extracellular space"/>
    <property type="evidence" value="ECO:0007669"/>
    <property type="project" value="TreeGrafter"/>
</dbReference>
<dbReference type="PANTHER" id="PTHR11610:SF151">
    <property type="entry name" value="PHOSPHOLIPASE A1 MEMBER A-LIKE PROTEIN"/>
    <property type="match status" value="1"/>
</dbReference>
<dbReference type="InterPro" id="IPR029058">
    <property type="entry name" value="AB_hydrolase_fold"/>
</dbReference>
<dbReference type="PANTHER" id="PTHR11610">
    <property type="entry name" value="LIPASE"/>
    <property type="match status" value="1"/>
</dbReference>
<keyword evidence="8" id="KW-1185">Reference proteome</keyword>
<evidence type="ECO:0000256" key="2">
    <source>
        <dbReference type="ARBA" id="ARBA00010701"/>
    </source>
</evidence>
<evidence type="ECO:0000256" key="1">
    <source>
        <dbReference type="ARBA" id="ARBA00004613"/>
    </source>
</evidence>
<dbReference type="Gene3D" id="3.40.50.1820">
    <property type="entry name" value="alpha/beta hydrolase"/>
    <property type="match status" value="1"/>
</dbReference>
<dbReference type="GO" id="GO:0016042">
    <property type="term" value="P:lipid catabolic process"/>
    <property type="evidence" value="ECO:0007669"/>
    <property type="project" value="TreeGrafter"/>
</dbReference>
<dbReference type="RefSeq" id="XP_034255379.1">
    <property type="nucleotide sequence ID" value="XM_034399488.1"/>
</dbReference>
<dbReference type="AlphaFoldDB" id="A0A6P9ADH9"/>
<reference evidence="9" key="1">
    <citation type="submission" date="2025-08" db="UniProtKB">
        <authorList>
            <consortium name="RefSeq"/>
        </authorList>
    </citation>
    <scope>IDENTIFICATION</scope>
    <source>
        <tissue evidence="9">Total insect</tissue>
    </source>
</reference>
<organism evidence="9">
    <name type="scientific">Thrips palmi</name>
    <name type="common">Melon thrips</name>
    <dbReference type="NCBI Taxonomy" id="161013"/>
    <lineage>
        <taxon>Eukaryota</taxon>
        <taxon>Metazoa</taxon>
        <taxon>Ecdysozoa</taxon>
        <taxon>Arthropoda</taxon>
        <taxon>Hexapoda</taxon>
        <taxon>Insecta</taxon>
        <taxon>Pterygota</taxon>
        <taxon>Neoptera</taxon>
        <taxon>Paraneoptera</taxon>
        <taxon>Thysanoptera</taxon>
        <taxon>Terebrantia</taxon>
        <taxon>Thripoidea</taxon>
        <taxon>Thripidae</taxon>
        <taxon>Thrips</taxon>
    </lineage>
</organism>
<dbReference type="SUPFAM" id="SSF53474">
    <property type="entry name" value="alpha/beta-Hydrolases"/>
    <property type="match status" value="1"/>
</dbReference>
<dbReference type="InterPro" id="IPR000734">
    <property type="entry name" value="TAG_lipase"/>
</dbReference>
<sequence length="350" mass="38229">MELLEGVLLVLLAQAVASTPLCPVAQGDSCKEVRFFLWTSANPAEPQEVTVGNISASHFNNSHPTKFVIHGYASGMDLPQLADIRKEYLLRGPHNLISPQYLELADSPCYLTAVVNLDYVGKCVARFVRGLDVARRPLEADGEAGVVDVLDLHLVGFSLGGQTAAFVANHLRPEFLLDRITGLDPAFPLFTTSDKDRKLTPDDALFVDVFHANAFVQGQGSPCGTVDFYMNGGVRQPGCDDQGFLDRMKCDHHRAPIYFAESIRSPVGFWGWNCTSIEDYDMGRCPATGPGALAGDGVDRASKGFYIVETKSSEPFARGRWWLQDQQGEAVSDQSEHAAEKQIHPTVTLA</sequence>
<feature type="signal peptide" evidence="6">
    <location>
        <begin position="1"/>
        <end position="18"/>
    </location>
</feature>
<dbReference type="CDD" id="cd00707">
    <property type="entry name" value="Pancreat_lipase_like"/>
    <property type="match status" value="1"/>
</dbReference>
<feature type="region of interest" description="Disordered" evidence="5">
    <location>
        <begin position="328"/>
        <end position="350"/>
    </location>
</feature>
<dbReference type="FunFam" id="3.40.50.1820:FF:000076">
    <property type="entry name" value="phospholipase A1"/>
    <property type="match status" value="1"/>
</dbReference>
<gene>
    <name evidence="9" type="primary">LOC117653670</name>
</gene>
<feature type="domain" description="Lipase" evidence="7">
    <location>
        <begin position="30"/>
        <end position="285"/>
    </location>
</feature>
<evidence type="ECO:0000256" key="4">
    <source>
        <dbReference type="RuleBase" id="RU004262"/>
    </source>
</evidence>
<proteinExistence type="inferred from homology"/>
<name>A0A6P9ADH9_THRPL</name>
<dbReference type="InterPro" id="IPR033906">
    <property type="entry name" value="Lipase_N"/>
</dbReference>
<feature type="chain" id="PRO_5028057975" evidence="6">
    <location>
        <begin position="19"/>
        <end position="350"/>
    </location>
</feature>
<dbReference type="InterPro" id="IPR013818">
    <property type="entry name" value="Lipase"/>
</dbReference>
<dbReference type="OrthoDB" id="199913at2759"/>
<keyword evidence="6" id="KW-0732">Signal</keyword>
<evidence type="ECO:0000313" key="9">
    <source>
        <dbReference type="RefSeq" id="XP_034255379.1"/>
    </source>
</evidence>
<keyword evidence="3" id="KW-0964">Secreted</keyword>
<evidence type="ECO:0000256" key="6">
    <source>
        <dbReference type="SAM" id="SignalP"/>
    </source>
</evidence>
<evidence type="ECO:0000256" key="3">
    <source>
        <dbReference type="ARBA" id="ARBA00022525"/>
    </source>
</evidence>
<dbReference type="Proteomes" id="UP000515158">
    <property type="component" value="Unplaced"/>
</dbReference>
<evidence type="ECO:0000313" key="8">
    <source>
        <dbReference type="Proteomes" id="UP000515158"/>
    </source>
</evidence>
<dbReference type="PRINTS" id="PR00821">
    <property type="entry name" value="TAGLIPASE"/>
</dbReference>
<dbReference type="GO" id="GO:0017171">
    <property type="term" value="F:serine hydrolase activity"/>
    <property type="evidence" value="ECO:0007669"/>
    <property type="project" value="TreeGrafter"/>
</dbReference>
<comment type="subcellular location">
    <subcellularLocation>
        <location evidence="1">Secreted</location>
    </subcellularLocation>
</comment>
<dbReference type="GeneID" id="117653670"/>
<dbReference type="GO" id="GO:0016298">
    <property type="term" value="F:lipase activity"/>
    <property type="evidence" value="ECO:0007669"/>
    <property type="project" value="InterPro"/>
</dbReference>
<accession>A0A6P9ADH9</accession>
<dbReference type="KEGG" id="tpal:117653670"/>
<protein>
    <submittedName>
        <fullName evidence="9">Pancreatic lipase-related protein 2-like</fullName>
    </submittedName>
</protein>